<protein>
    <recommendedName>
        <fullName evidence="4">HTH crp-type domain-containing protein</fullName>
    </recommendedName>
</protein>
<dbReference type="SUPFAM" id="SSF46785">
    <property type="entry name" value="Winged helix' DNA-binding domain"/>
    <property type="match status" value="1"/>
</dbReference>
<dbReference type="GO" id="GO:0006355">
    <property type="term" value="P:regulation of DNA-templated transcription"/>
    <property type="evidence" value="ECO:0007669"/>
    <property type="project" value="InterPro"/>
</dbReference>
<evidence type="ECO:0000259" key="4">
    <source>
        <dbReference type="PROSITE" id="PS51063"/>
    </source>
</evidence>
<dbReference type="InterPro" id="IPR036390">
    <property type="entry name" value="WH_DNA-bd_sf"/>
</dbReference>
<sequence length="236" mass="27522">MIRRQQALISEKLAQLRVGTLLDEHSINELLAFCTYREFEHRDNMGYRPGDFSKVYLIVHGIVSVKISNEKGKNIRCFLLGKNDFFPIIMFAGNNKNSILFEVNTCSRVEVLIMPFDKIKSLTKRNIRIHELHIQMKDELIEERTNHAIDLSAPQMRERVVAELLFIGEKFGETCPEGLKVKDHWITREMLGYLVGTTSKTVNTTLAILEQRALITLSRHVWILRPKFLEKYRHIQ</sequence>
<accession>A0A0R1M4Z1</accession>
<dbReference type="EMBL" id="AZEF01000006">
    <property type="protein sequence ID" value="KRL03175.1"/>
    <property type="molecule type" value="Genomic_DNA"/>
</dbReference>
<dbReference type="SMART" id="SM00419">
    <property type="entry name" value="HTH_CRP"/>
    <property type="match status" value="1"/>
</dbReference>
<dbReference type="Gene3D" id="1.10.10.10">
    <property type="entry name" value="Winged helix-like DNA-binding domain superfamily/Winged helix DNA-binding domain"/>
    <property type="match status" value="1"/>
</dbReference>
<keyword evidence="3" id="KW-0804">Transcription</keyword>
<dbReference type="Gene3D" id="2.60.120.10">
    <property type="entry name" value="Jelly Rolls"/>
    <property type="match status" value="1"/>
</dbReference>
<keyword evidence="6" id="KW-1185">Reference proteome</keyword>
<proteinExistence type="predicted"/>
<evidence type="ECO:0000256" key="2">
    <source>
        <dbReference type="ARBA" id="ARBA00023125"/>
    </source>
</evidence>
<dbReference type="InterPro" id="IPR036388">
    <property type="entry name" value="WH-like_DNA-bd_sf"/>
</dbReference>
<dbReference type="InterPro" id="IPR014710">
    <property type="entry name" value="RmlC-like_jellyroll"/>
</dbReference>
<keyword evidence="1" id="KW-0805">Transcription regulation</keyword>
<dbReference type="PROSITE" id="PS51063">
    <property type="entry name" value="HTH_CRP_2"/>
    <property type="match status" value="1"/>
</dbReference>
<evidence type="ECO:0000313" key="5">
    <source>
        <dbReference type="EMBL" id="KRL03175.1"/>
    </source>
</evidence>
<dbReference type="InterPro" id="IPR012318">
    <property type="entry name" value="HTH_CRP"/>
</dbReference>
<evidence type="ECO:0000313" key="6">
    <source>
        <dbReference type="Proteomes" id="UP000051621"/>
    </source>
</evidence>
<dbReference type="Pfam" id="PF13545">
    <property type="entry name" value="HTH_Crp_2"/>
    <property type="match status" value="1"/>
</dbReference>
<dbReference type="InterPro" id="IPR018490">
    <property type="entry name" value="cNMP-bd_dom_sf"/>
</dbReference>
<dbReference type="AlphaFoldDB" id="A0A0R1M4Z1"/>
<keyword evidence="2" id="KW-0238">DNA-binding</keyword>
<dbReference type="STRING" id="1423731.FC81_GL000177"/>
<organism evidence="5 6">
    <name type="scientific">Liquorilactobacillus capillatus DSM 19910</name>
    <dbReference type="NCBI Taxonomy" id="1423731"/>
    <lineage>
        <taxon>Bacteria</taxon>
        <taxon>Bacillati</taxon>
        <taxon>Bacillota</taxon>
        <taxon>Bacilli</taxon>
        <taxon>Lactobacillales</taxon>
        <taxon>Lactobacillaceae</taxon>
        <taxon>Liquorilactobacillus</taxon>
    </lineage>
</organism>
<evidence type="ECO:0000256" key="1">
    <source>
        <dbReference type="ARBA" id="ARBA00023015"/>
    </source>
</evidence>
<gene>
    <name evidence="5" type="ORF">FC81_GL000177</name>
</gene>
<evidence type="ECO:0000256" key="3">
    <source>
        <dbReference type="ARBA" id="ARBA00023163"/>
    </source>
</evidence>
<dbReference type="PATRIC" id="fig|1423731.3.peg.182"/>
<dbReference type="SUPFAM" id="SSF51206">
    <property type="entry name" value="cAMP-binding domain-like"/>
    <property type="match status" value="1"/>
</dbReference>
<dbReference type="OrthoDB" id="2284063at2"/>
<reference evidence="5 6" key="1">
    <citation type="journal article" date="2015" name="Genome Announc.">
        <title>Expanding the biotechnology potential of lactobacilli through comparative genomics of 213 strains and associated genera.</title>
        <authorList>
            <person name="Sun Z."/>
            <person name="Harris H.M."/>
            <person name="McCann A."/>
            <person name="Guo C."/>
            <person name="Argimon S."/>
            <person name="Zhang W."/>
            <person name="Yang X."/>
            <person name="Jeffery I.B."/>
            <person name="Cooney J.C."/>
            <person name="Kagawa T.F."/>
            <person name="Liu W."/>
            <person name="Song Y."/>
            <person name="Salvetti E."/>
            <person name="Wrobel A."/>
            <person name="Rasinkangas P."/>
            <person name="Parkhill J."/>
            <person name="Rea M.C."/>
            <person name="O'Sullivan O."/>
            <person name="Ritari J."/>
            <person name="Douillard F.P."/>
            <person name="Paul Ross R."/>
            <person name="Yang R."/>
            <person name="Briner A.E."/>
            <person name="Felis G.E."/>
            <person name="de Vos W.M."/>
            <person name="Barrangou R."/>
            <person name="Klaenhammer T.R."/>
            <person name="Caufield P.W."/>
            <person name="Cui Y."/>
            <person name="Zhang H."/>
            <person name="O'Toole P.W."/>
        </authorList>
    </citation>
    <scope>NUCLEOTIDE SEQUENCE [LARGE SCALE GENOMIC DNA]</scope>
    <source>
        <strain evidence="5 6">DSM 19910</strain>
    </source>
</reference>
<comment type="caution">
    <text evidence="5">The sequence shown here is derived from an EMBL/GenBank/DDBJ whole genome shotgun (WGS) entry which is preliminary data.</text>
</comment>
<dbReference type="GO" id="GO:0003677">
    <property type="term" value="F:DNA binding"/>
    <property type="evidence" value="ECO:0007669"/>
    <property type="project" value="UniProtKB-KW"/>
</dbReference>
<dbReference type="RefSeq" id="WP_057742059.1">
    <property type="nucleotide sequence ID" value="NZ_AZEF01000006.1"/>
</dbReference>
<name>A0A0R1M4Z1_9LACO</name>
<feature type="domain" description="HTH crp-type" evidence="4">
    <location>
        <begin position="154"/>
        <end position="227"/>
    </location>
</feature>
<dbReference type="Proteomes" id="UP000051621">
    <property type="component" value="Unassembled WGS sequence"/>
</dbReference>